<dbReference type="RefSeq" id="WP_301142005.1">
    <property type="nucleotide sequence ID" value="NZ_JAUHQA010000001.1"/>
</dbReference>
<evidence type="ECO:0000256" key="2">
    <source>
        <dbReference type="ARBA" id="ARBA00003788"/>
    </source>
</evidence>
<dbReference type="InterPro" id="IPR049316">
    <property type="entry name" value="GDC-P_C"/>
</dbReference>
<feature type="domain" description="Glycine cleavage system P-protein N-terminal" evidence="9">
    <location>
        <begin position="6"/>
        <end position="428"/>
    </location>
</feature>
<evidence type="ECO:0000256" key="3">
    <source>
        <dbReference type="ARBA" id="ARBA00010756"/>
    </source>
</evidence>
<sequence>MTSFADRHIGPDETAIETMLAAVGHPSLAVLAETAVPESIRQDDVLVLPDPLTEYGALSALQAFAQRNQVHTQMIGQGYYDTITPMVIRRNVLENPAWYTAYTPYQAEISQGRLEAMLNFQTMISDLTALPVAGASLLDEATAVSEAVLLMRRAVKDREGGVVVLDSECLPQTIAVVEAHAEAIGLRLEIQDIDAGWEAPADLIGLVLQQPGSTGVLREIQDVVAAAHATGGLVTVAADLLSLTMVKAPGEIGADIAVGSAQRFGVPLFFGGPHAAFMAVRDGLERQLPGRLVGVSVDADGRPAYRLALQTREQHIRRDKATSNICTAQALLAIVSGFYAIHHGPDGLRAIAQQVHNTAVTLADALTAAGVRIKHENFFDTVVAEVHGGADSVIARAAAADINLRRVDDDHVAMACDEVTSLDILHHLVEAVTAVKRHAVYTAPRVAIPRSLRRTSDYLTHPVFHQYRSETSLMRYMRRLADRDLALDRTMIPLGSCTMKLNAAVEMAPISWPGFARIHPFAPSNQTAGYRDMIAQLEGWLAEITGYAAVSVQPNSGAQGEYAGLLAIRAYHRDNGHAERDVCLIPASAHGTNAASAVLAGLRVVVVATAPDGEVDTDDLRAKLAEHEGRVACMMITYPSTHGVYEAHVGEVCAAVHDAGGQVFIDGANLNALVGLAKPGHFGGDVSHLNLHKTFCIPHGGGGPGVGPVAVAKHLVPYLPALRQTIQRPAELQRRGAPVSAAPYGSAGILPITWAYIALMGHEGLMRATETAVLAANYVATRLQDAYPVLYRGPGGLVAHECVLDIRPIAKATGITNEDIAKRLIDFGIHAPTMSFPVAGTLMVEPTESEDLGEIDRFIDAMLVIREEIAAVERGDVAAVDSPLRHAPHTADAVVSDAWDRAYSREQAAFPVPGLRQDKYWAPVSRIDNAHGDRHLVCSCPPVEAYAAEANE</sequence>
<dbReference type="NCBIfam" id="TIGR00461">
    <property type="entry name" value="gcvP"/>
    <property type="match status" value="1"/>
</dbReference>
<evidence type="ECO:0000259" key="9">
    <source>
        <dbReference type="Pfam" id="PF02347"/>
    </source>
</evidence>
<feature type="modified residue" description="N6-(pyridoxal phosphate)lysine" evidence="8">
    <location>
        <position position="693"/>
    </location>
</feature>
<reference evidence="11" key="1">
    <citation type="submission" date="2023-06" db="EMBL/GenBank/DDBJ databases">
        <title>Egi l300058.</title>
        <authorList>
            <person name="Gao L."/>
            <person name="Fang B.-Z."/>
            <person name="Li W.-J."/>
        </authorList>
    </citation>
    <scope>NUCLEOTIDE SEQUENCE</scope>
    <source>
        <strain evidence="11">EGI L300058</strain>
    </source>
</reference>
<dbReference type="EC" id="1.4.4.2" evidence="8"/>
<feature type="domain" description="Glycine cleavage system P-protein N-terminal" evidence="9">
    <location>
        <begin position="448"/>
        <end position="720"/>
    </location>
</feature>
<dbReference type="NCBIfam" id="NF003346">
    <property type="entry name" value="PRK04366.1"/>
    <property type="match status" value="1"/>
</dbReference>
<dbReference type="Pfam" id="PF21478">
    <property type="entry name" value="GcvP2_C"/>
    <property type="match status" value="1"/>
</dbReference>
<comment type="cofactor">
    <cofactor evidence="1 8">
        <name>pyridoxal 5'-phosphate</name>
        <dbReference type="ChEBI" id="CHEBI:597326"/>
    </cofactor>
</comment>
<dbReference type="PANTHER" id="PTHR11773:SF1">
    <property type="entry name" value="GLYCINE DEHYDROGENASE (DECARBOXYLATING), MITOCHONDRIAL"/>
    <property type="match status" value="1"/>
</dbReference>
<feature type="domain" description="Glycine dehydrogenase C-terminal" evidence="10">
    <location>
        <begin position="768"/>
        <end position="889"/>
    </location>
</feature>
<organism evidence="11 12">
    <name type="scientific">Demequina muriae</name>
    <dbReference type="NCBI Taxonomy" id="3051664"/>
    <lineage>
        <taxon>Bacteria</taxon>
        <taxon>Bacillati</taxon>
        <taxon>Actinomycetota</taxon>
        <taxon>Actinomycetes</taxon>
        <taxon>Micrococcales</taxon>
        <taxon>Demequinaceae</taxon>
        <taxon>Demequina</taxon>
    </lineage>
</organism>
<name>A0ABT8GH35_9MICO</name>
<keyword evidence="5 8" id="KW-0663">Pyridoxal phosphate</keyword>
<dbReference type="HAMAP" id="MF_00711">
    <property type="entry name" value="GcvP"/>
    <property type="match status" value="1"/>
</dbReference>
<evidence type="ECO:0000259" key="10">
    <source>
        <dbReference type="Pfam" id="PF21478"/>
    </source>
</evidence>
<evidence type="ECO:0000256" key="1">
    <source>
        <dbReference type="ARBA" id="ARBA00001933"/>
    </source>
</evidence>
<keyword evidence="6 8" id="KW-0560">Oxidoreductase</keyword>
<evidence type="ECO:0000256" key="4">
    <source>
        <dbReference type="ARBA" id="ARBA00011690"/>
    </source>
</evidence>
<accession>A0ABT8GH35</accession>
<evidence type="ECO:0000256" key="8">
    <source>
        <dbReference type="HAMAP-Rule" id="MF_00711"/>
    </source>
</evidence>
<dbReference type="InterPro" id="IPR015421">
    <property type="entry name" value="PyrdxlP-dep_Trfase_major"/>
</dbReference>
<gene>
    <name evidence="8 11" type="primary">gcvP</name>
    <name evidence="11" type="ORF">QQX02_06525</name>
</gene>
<comment type="catalytic activity">
    <reaction evidence="7 8">
        <text>N(6)-[(R)-lipoyl]-L-lysyl-[glycine-cleavage complex H protein] + glycine + H(+) = N(6)-[(R)-S(8)-aminomethyldihydrolipoyl]-L-lysyl-[glycine-cleavage complex H protein] + CO2</text>
        <dbReference type="Rhea" id="RHEA:24304"/>
        <dbReference type="Rhea" id="RHEA-COMP:10494"/>
        <dbReference type="Rhea" id="RHEA-COMP:10495"/>
        <dbReference type="ChEBI" id="CHEBI:15378"/>
        <dbReference type="ChEBI" id="CHEBI:16526"/>
        <dbReference type="ChEBI" id="CHEBI:57305"/>
        <dbReference type="ChEBI" id="CHEBI:83099"/>
        <dbReference type="ChEBI" id="CHEBI:83143"/>
        <dbReference type="EC" id="1.4.4.2"/>
    </reaction>
</comment>
<proteinExistence type="inferred from homology"/>
<dbReference type="CDD" id="cd00613">
    <property type="entry name" value="GDC-P"/>
    <property type="match status" value="1"/>
</dbReference>
<dbReference type="GO" id="GO:0004375">
    <property type="term" value="F:glycine dehydrogenase (decarboxylating) activity"/>
    <property type="evidence" value="ECO:0007669"/>
    <property type="project" value="UniProtKB-EC"/>
</dbReference>
<dbReference type="InterPro" id="IPR003437">
    <property type="entry name" value="GcvP"/>
</dbReference>
<comment type="similarity">
    <text evidence="3 8">Belongs to the GcvP family.</text>
</comment>
<dbReference type="EMBL" id="JAUHQA010000001">
    <property type="protein sequence ID" value="MDN4480574.1"/>
    <property type="molecule type" value="Genomic_DNA"/>
</dbReference>
<dbReference type="Gene3D" id="3.90.1150.10">
    <property type="entry name" value="Aspartate Aminotransferase, domain 1"/>
    <property type="match status" value="2"/>
</dbReference>
<evidence type="ECO:0000256" key="7">
    <source>
        <dbReference type="ARBA" id="ARBA00049026"/>
    </source>
</evidence>
<comment type="caution">
    <text evidence="11">The sequence shown here is derived from an EMBL/GenBank/DDBJ whole genome shotgun (WGS) entry which is preliminary data.</text>
</comment>
<comment type="subunit">
    <text evidence="4 8">The glycine cleavage system is composed of four proteins: P, T, L and H.</text>
</comment>
<dbReference type="InterPro" id="IPR015422">
    <property type="entry name" value="PyrdxlP-dep_Trfase_small"/>
</dbReference>
<keyword evidence="12" id="KW-1185">Reference proteome</keyword>
<evidence type="ECO:0000256" key="5">
    <source>
        <dbReference type="ARBA" id="ARBA00022898"/>
    </source>
</evidence>
<evidence type="ECO:0000313" key="11">
    <source>
        <dbReference type="EMBL" id="MDN4480574.1"/>
    </source>
</evidence>
<dbReference type="Gene3D" id="3.40.640.10">
    <property type="entry name" value="Type I PLP-dependent aspartate aminotransferase-like (Major domain)"/>
    <property type="match status" value="2"/>
</dbReference>
<dbReference type="InterPro" id="IPR015424">
    <property type="entry name" value="PyrdxlP-dep_Trfase"/>
</dbReference>
<dbReference type="PANTHER" id="PTHR11773">
    <property type="entry name" value="GLYCINE DEHYDROGENASE, DECARBOXYLATING"/>
    <property type="match status" value="1"/>
</dbReference>
<comment type="function">
    <text evidence="2 8">The glycine cleavage system catalyzes the degradation of glycine. The P protein binds the alpha-amino group of glycine through its pyridoxal phosphate cofactor; CO(2) is released and the remaining methylamine moiety is then transferred to the lipoamide cofactor of the H protein.</text>
</comment>
<dbReference type="InterPro" id="IPR049315">
    <property type="entry name" value="GDC-P_N"/>
</dbReference>
<dbReference type="Pfam" id="PF02347">
    <property type="entry name" value="GDC-P"/>
    <property type="match status" value="2"/>
</dbReference>
<protein>
    <recommendedName>
        <fullName evidence="8">Glycine dehydrogenase (decarboxylating)</fullName>
        <ecNumber evidence="8">1.4.4.2</ecNumber>
    </recommendedName>
    <alternativeName>
        <fullName evidence="8">Glycine cleavage system P-protein</fullName>
    </alternativeName>
    <alternativeName>
        <fullName evidence="8">Glycine decarboxylase</fullName>
    </alternativeName>
    <alternativeName>
        <fullName evidence="8">Glycine dehydrogenase (aminomethyl-transferring)</fullName>
    </alternativeName>
</protein>
<dbReference type="Proteomes" id="UP001172708">
    <property type="component" value="Unassembled WGS sequence"/>
</dbReference>
<evidence type="ECO:0000313" key="12">
    <source>
        <dbReference type="Proteomes" id="UP001172708"/>
    </source>
</evidence>
<evidence type="ECO:0000256" key="6">
    <source>
        <dbReference type="ARBA" id="ARBA00023002"/>
    </source>
</evidence>
<dbReference type="InterPro" id="IPR020581">
    <property type="entry name" value="GDC_P"/>
</dbReference>
<dbReference type="SUPFAM" id="SSF53383">
    <property type="entry name" value="PLP-dependent transferases"/>
    <property type="match status" value="2"/>
</dbReference>